<organism evidence="3 5">
    <name type="scientific">Trichococcus ilyis</name>
    <dbReference type="NCBI Taxonomy" id="640938"/>
    <lineage>
        <taxon>Bacteria</taxon>
        <taxon>Bacillati</taxon>
        <taxon>Bacillota</taxon>
        <taxon>Bacilli</taxon>
        <taxon>Lactobacillales</taxon>
        <taxon>Carnobacteriaceae</taxon>
        <taxon>Trichococcus</taxon>
    </lineage>
</organism>
<dbReference type="EMBL" id="FJNB01000004">
    <property type="protein sequence ID" value="CZQ90081.1"/>
    <property type="molecule type" value="Genomic_DNA"/>
</dbReference>
<dbReference type="Pfam" id="PF23988">
    <property type="entry name" value="DUF7309"/>
    <property type="match status" value="1"/>
</dbReference>
<gene>
    <name evidence="4" type="ORF">SAMN05216375_1045</name>
    <name evidence="3" type="ORF">TR210_852</name>
</gene>
<evidence type="ECO:0000313" key="6">
    <source>
        <dbReference type="Proteomes" id="UP000199280"/>
    </source>
</evidence>
<dbReference type="STRING" id="640938.TR210_852"/>
<dbReference type="RefSeq" id="WP_068621885.1">
    <property type="nucleotide sequence ID" value="NZ_FJNB01000004.1"/>
</dbReference>
<name>A0A143YHU6_9LACT</name>
<evidence type="ECO:0000259" key="1">
    <source>
        <dbReference type="Pfam" id="PF22007"/>
    </source>
</evidence>
<reference evidence="3 5" key="1">
    <citation type="submission" date="2016-02" db="EMBL/GenBank/DDBJ databases">
        <authorList>
            <person name="Wen L."/>
            <person name="He K."/>
            <person name="Yang H."/>
        </authorList>
    </citation>
    <scope>NUCLEOTIDE SEQUENCE [LARGE SCALE GENOMIC DNA]</scope>
    <source>
        <strain evidence="3">Trichococcus_R210</strain>
    </source>
</reference>
<dbReference type="OrthoDB" id="9801392at2"/>
<protein>
    <submittedName>
        <fullName evidence="3">Uncharacterized protein</fullName>
    </submittedName>
</protein>
<reference evidence="4 6" key="2">
    <citation type="submission" date="2016-10" db="EMBL/GenBank/DDBJ databases">
        <authorList>
            <person name="Varghese N."/>
            <person name="Submissions S."/>
        </authorList>
    </citation>
    <scope>NUCLEOTIDE SEQUENCE [LARGE SCALE GENOMIC DNA]</scope>
    <source>
        <strain evidence="4 6">DSM 22150</strain>
    </source>
</reference>
<keyword evidence="6" id="KW-1185">Reference proteome</keyword>
<evidence type="ECO:0000259" key="2">
    <source>
        <dbReference type="Pfam" id="PF23988"/>
    </source>
</evidence>
<dbReference type="InterPro" id="IPR054216">
    <property type="entry name" value="DUF6930"/>
</dbReference>
<evidence type="ECO:0000313" key="4">
    <source>
        <dbReference type="EMBL" id="SEI81085.1"/>
    </source>
</evidence>
<dbReference type="InterPro" id="IPR055733">
    <property type="entry name" value="DUF7309"/>
</dbReference>
<proteinExistence type="predicted"/>
<accession>A0A143YHU6</accession>
<feature type="domain" description="DUF7309" evidence="2">
    <location>
        <begin position="5"/>
        <end position="161"/>
    </location>
</feature>
<evidence type="ECO:0000313" key="5">
    <source>
        <dbReference type="Proteomes" id="UP000076878"/>
    </source>
</evidence>
<dbReference type="AlphaFoldDB" id="A0A143YHU6"/>
<dbReference type="EMBL" id="FNYT01000004">
    <property type="protein sequence ID" value="SEI81085.1"/>
    <property type="molecule type" value="Genomic_DNA"/>
</dbReference>
<dbReference type="Pfam" id="PF22007">
    <property type="entry name" value="DUF6930"/>
    <property type="match status" value="1"/>
</dbReference>
<evidence type="ECO:0000313" key="3">
    <source>
        <dbReference type="EMBL" id="CZQ90081.1"/>
    </source>
</evidence>
<sequence>MRDYQKMYENIKAFHKLKPWETMRDTDVVGIKYSDRKEPVFFALDGLDEDSIGLSVFRDVSEYILYLDLLESEFTEVDGNGEYTEKMKNIRLEFVDRNKLQEIDYQRIRTTDVKFRGKQAWPEILDFTPGFTPWSANEEDIALFERVLESFLEMFPVYSKMDFDKSFAADDVPTRYYYQAGTKDSVWKLKEEHILSFLTGGELTKGPYDLMLSQFEIRRLMMEKKQFLKNTFEIDLFYLPQPITFKEGDRPRFVKMMAIADKKSGEVLLATVLTSDKSRDIQFELYKYLFEAKVFPAKIEMRGDSVLETYEMLVPLLDELDIPHSEKNRLRKIEAFRKSLAEDIF</sequence>
<dbReference type="Proteomes" id="UP000076878">
    <property type="component" value="Unassembled WGS sequence"/>
</dbReference>
<feature type="domain" description="DUF6930" evidence="1">
    <location>
        <begin position="217"/>
        <end position="340"/>
    </location>
</feature>
<dbReference type="Proteomes" id="UP000199280">
    <property type="component" value="Unassembled WGS sequence"/>
</dbReference>